<organism evidence="2">
    <name type="scientific">Alloyangia sp. H15</name>
    <dbReference type="NCBI Taxonomy" id="3029062"/>
    <lineage>
        <taxon>Bacteria</taxon>
        <taxon>Pseudomonadati</taxon>
        <taxon>Pseudomonadota</taxon>
        <taxon>Alphaproteobacteria</taxon>
        <taxon>Rhodobacterales</taxon>
        <taxon>Roseobacteraceae</taxon>
        <taxon>Alloyangia</taxon>
    </lineage>
</organism>
<dbReference type="Gene3D" id="2.40.10.10">
    <property type="entry name" value="Trypsin-like serine proteases"/>
    <property type="match status" value="1"/>
</dbReference>
<evidence type="ECO:0000259" key="1">
    <source>
        <dbReference type="Pfam" id="PF13472"/>
    </source>
</evidence>
<dbReference type="InterPro" id="IPR023346">
    <property type="entry name" value="Lysozyme-like_dom_sf"/>
</dbReference>
<sequence length="913" mass="97216">MDIDQILEDSVANRDPERLESLRTLFREGGAPASPFSAALHLDPDAAREAGLPYEGAAESQPPGALAARIEEARSSIAFDLKTGGGFEGLRLVAEGDSWLTYPVVLKAIAEQLAEEPDLAVFARAAAGDTMADWAARSDLAQKVTELSADAVLLSGGGNDLLARAPLAALLFPYSDGATAEALLDGAALSARLAEVVAGYRQIMSQLLAARPGLVVLAHGYDHFLPREDGPWLGAVLAEKGIPPDLGREVIALVVDRLATALQELAAAVPGFYPVDLRGAIGTSLNSWHDEVHPRNAGFARAAERVHYALRQALGARPQARMVIPEEPAPVPFDPEDPEPLSATTFSETPATPAPVPFEPLVPFSSFADRTRMAHEILNYEARRVNGKLAVYHLPAGDGGGTYEVAGINDRYHKTEVDHLVALIEAGRHAEAEAYATEFIAGYTDRADRWCATLAVEFYVRDCVFNRGPGGAAWILQHAVGAETDMSVGQKTRDAVAVAERNPARLVDKLRASREVYERHIGRDERSRFWQGLVNRWNKAQAFARTLLPPAPQAVAVAIVPRVEEEPAAAQPAQPVPALSRSAARLSRATLFQAMGDFVGIKDSVKARVGSFEGPDMATAFASGPSPEPRLNVLGVGVGEKVSEGQMTGLMSVKVYVQRKFPKALLSDAQMIAPEMDGILIDVVEIGDLRPLMLPDPRARYDVPVPGCSIGYDQMMAGTFGALVRDRFGRMHLLSNNHVLAGEDTLAVGAPIFQQGQLDQAADDAPRQVGILSQAVPLGLGNVDAALASPLDGVQLSNETLHIGPPRGVSDVFQGMELHKFGRTTRYTVGFVSDLAADVKIPYLLGGVKLYENQIGVTSMGPAPFSEPGDSGALVMSRPGNLAVGLLFAGSPATTFVNPIADVLAGLNVELSL</sequence>
<reference evidence="2" key="1">
    <citation type="submission" date="2023-02" db="EMBL/GenBank/DDBJ databases">
        <title>Description and genomic characterization of Salipiger bruguierae sp. nov., isolated from the sediment of mangrove plant Bruguiera sexangula.</title>
        <authorList>
            <person name="Long M."/>
        </authorList>
    </citation>
    <scope>NUCLEOTIDE SEQUENCE</scope>
    <source>
        <strain evidence="2">H15</strain>
    </source>
</reference>
<protein>
    <submittedName>
        <fullName evidence="2">GDSL-type esterase/lipase family protein</fullName>
    </submittedName>
</protein>
<dbReference type="AlphaFoldDB" id="A0AAU8ANV6"/>
<name>A0AAU8ANV6_9RHOB</name>
<dbReference type="Gene3D" id="3.40.50.1110">
    <property type="entry name" value="SGNH hydrolase"/>
    <property type="match status" value="1"/>
</dbReference>
<feature type="domain" description="SGNH hydrolase-type esterase" evidence="1">
    <location>
        <begin position="109"/>
        <end position="300"/>
    </location>
</feature>
<dbReference type="Gene3D" id="1.20.141.10">
    <property type="entry name" value="Chitosanase, subunit A, domain 1"/>
    <property type="match status" value="1"/>
</dbReference>
<dbReference type="SUPFAM" id="SSF52266">
    <property type="entry name" value="SGNH hydrolase"/>
    <property type="match status" value="1"/>
</dbReference>
<dbReference type="InterPro" id="IPR009003">
    <property type="entry name" value="Peptidase_S1_PA"/>
</dbReference>
<dbReference type="SUPFAM" id="SSF50494">
    <property type="entry name" value="Trypsin-like serine proteases"/>
    <property type="match status" value="1"/>
</dbReference>
<dbReference type="CDD" id="cd00229">
    <property type="entry name" value="SGNH_hydrolase"/>
    <property type="match status" value="1"/>
</dbReference>
<dbReference type="GO" id="GO:0016788">
    <property type="term" value="F:hydrolase activity, acting on ester bonds"/>
    <property type="evidence" value="ECO:0007669"/>
    <property type="project" value="UniProtKB-ARBA"/>
</dbReference>
<accession>A0AAU8ANV6</accession>
<dbReference type="EMBL" id="CP123385">
    <property type="protein sequence ID" value="XCC96461.1"/>
    <property type="molecule type" value="Genomic_DNA"/>
</dbReference>
<dbReference type="InterPro" id="IPR043504">
    <property type="entry name" value="Peptidase_S1_PA_chymotrypsin"/>
</dbReference>
<evidence type="ECO:0000313" key="2">
    <source>
        <dbReference type="EMBL" id="XCC96461.1"/>
    </source>
</evidence>
<dbReference type="Pfam" id="PF13472">
    <property type="entry name" value="Lipase_GDSL_2"/>
    <property type="match status" value="1"/>
</dbReference>
<dbReference type="InterPro" id="IPR036514">
    <property type="entry name" value="SGNH_hydro_sf"/>
</dbReference>
<gene>
    <name evidence="2" type="ORF">PVT71_17430</name>
</gene>
<dbReference type="InterPro" id="IPR013830">
    <property type="entry name" value="SGNH_hydro"/>
</dbReference>
<dbReference type="SUPFAM" id="SSF53955">
    <property type="entry name" value="Lysozyme-like"/>
    <property type="match status" value="1"/>
</dbReference>
<proteinExistence type="predicted"/>
<dbReference type="RefSeq" id="WP_353475337.1">
    <property type="nucleotide sequence ID" value="NZ_CP123385.1"/>
</dbReference>